<dbReference type="AlphaFoldDB" id="F8AK93"/>
<dbReference type="HOGENOM" id="CLU_2820927_0_0_2"/>
<organism evidence="1 2">
    <name type="scientific">Methanothermococcus okinawensis (strain DSM 14208 / JCM 11175 / IH1)</name>
    <dbReference type="NCBI Taxonomy" id="647113"/>
    <lineage>
        <taxon>Archaea</taxon>
        <taxon>Methanobacteriati</taxon>
        <taxon>Methanobacteriota</taxon>
        <taxon>Methanomada group</taxon>
        <taxon>Methanococci</taxon>
        <taxon>Methanococcales</taxon>
        <taxon>Methanococcaceae</taxon>
        <taxon>Methanothermococcus</taxon>
    </lineage>
</organism>
<gene>
    <name evidence="1" type="ordered locus">Metok_1503</name>
</gene>
<dbReference type="GeneID" id="10773661"/>
<keyword evidence="2" id="KW-1185">Reference proteome</keyword>
<sequence length="66" mass="7194">MSNNKDDKKDRNMGNKNTKGNIMDAILATATKIACSTCPCKNHCSSYLKVRNSGLSCKSSIRGKKL</sequence>
<dbReference type="Proteomes" id="UP000009296">
    <property type="component" value="Chromosome"/>
</dbReference>
<protein>
    <submittedName>
        <fullName evidence="1">Uncharacterized protein</fullName>
    </submittedName>
</protein>
<evidence type="ECO:0000313" key="2">
    <source>
        <dbReference type="Proteomes" id="UP000009296"/>
    </source>
</evidence>
<name>F8AK93_METOI</name>
<dbReference type="STRING" id="647113.Metok_1503"/>
<dbReference type="RefSeq" id="WP_013867647.1">
    <property type="nucleotide sequence ID" value="NC_015636.1"/>
</dbReference>
<proteinExistence type="predicted"/>
<evidence type="ECO:0000313" key="1">
    <source>
        <dbReference type="EMBL" id="AEH07466.1"/>
    </source>
</evidence>
<accession>F8AK93</accession>
<dbReference type="EMBL" id="CP002792">
    <property type="protein sequence ID" value="AEH07466.1"/>
    <property type="molecule type" value="Genomic_DNA"/>
</dbReference>
<dbReference type="KEGG" id="mok:Metok_1503"/>
<reference evidence="1" key="1">
    <citation type="submission" date="2011-05" db="EMBL/GenBank/DDBJ databases">
        <title>Complete sequence of chromosome of Methanothermococcus okinawensis IH1.</title>
        <authorList>
            <consortium name="US DOE Joint Genome Institute"/>
            <person name="Lucas S."/>
            <person name="Han J."/>
            <person name="Lapidus A."/>
            <person name="Cheng J.-F."/>
            <person name="Goodwin L."/>
            <person name="Pitluck S."/>
            <person name="Peters L."/>
            <person name="Mikhailova N."/>
            <person name="Held B."/>
            <person name="Han C."/>
            <person name="Tapia R."/>
            <person name="Land M."/>
            <person name="Hauser L."/>
            <person name="Kyrpides N."/>
            <person name="Ivanova N."/>
            <person name="Pagani I."/>
            <person name="Sieprawska-Lupa M."/>
            <person name="Takai K."/>
            <person name="Miyazaki J."/>
            <person name="Whitman W."/>
            <person name="Woyke T."/>
        </authorList>
    </citation>
    <scope>NUCLEOTIDE SEQUENCE [LARGE SCALE GENOMIC DNA]</scope>
    <source>
        <strain evidence="1">IH1</strain>
    </source>
</reference>